<dbReference type="Pfam" id="PF00005">
    <property type="entry name" value="ABC_tran"/>
    <property type="match status" value="1"/>
</dbReference>
<dbReference type="InterPro" id="IPR050763">
    <property type="entry name" value="ABC_transporter_ATP-binding"/>
</dbReference>
<keyword evidence="3" id="KW-0547">Nucleotide-binding</keyword>
<feature type="domain" description="ABC transporter" evidence="5">
    <location>
        <begin position="19"/>
        <end position="73"/>
    </location>
</feature>
<comment type="similarity">
    <text evidence="1">Belongs to the ABC transporter superfamily.</text>
</comment>
<evidence type="ECO:0000256" key="2">
    <source>
        <dbReference type="ARBA" id="ARBA00022448"/>
    </source>
</evidence>
<dbReference type="EC" id="3.6.3.-" evidence="6"/>
<evidence type="ECO:0000313" key="7">
    <source>
        <dbReference type="Proteomes" id="UP000075041"/>
    </source>
</evidence>
<dbReference type="AlphaFoldDB" id="A0A822VKA3"/>
<organism evidence="6 7">
    <name type="scientific">Streptococcus suis</name>
    <dbReference type="NCBI Taxonomy" id="1307"/>
    <lineage>
        <taxon>Bacteria</taxon>
        <taxon>Bacillati</taxon>
        <taxon>Bacillota</taxon>
        <taxon>Bacilli</taxon>
        <taxon>Lactobacillales</taxon>
        <taxon>Streptococcaceae</taxon>
        <taxon>Streptococcus</taxon>
    </lineage>
</organism>
<dbReference type="Gene3D" id="3.40.50.300">
    <property type="entry name" value="P-loop containing nucleotide triphosphate hydrolases"/>
    <property type="match status" value="1"/>
</dbReference>
<dbReference type="EMBL" id="FIFJ01000012">
    <property type="protein sequence ID" value="CYU02657.1"/>
    <property type="molecule type" value="Genomic_DNA"/>
</dbReference>
<keyword evidence="2" id="KW-0813">Transport</keyword>
<name>A0A822VKA3_STRSU</name>
<dbReference type="InterPro" id="IPR027417">
    <property type="entry name" value="P-loop_NTPase"/>
</dbReference>
<evidence type="ECO:0000259" key="5">
    <source>
        <dbReference type="Pfam" id="PF00005"/>
    </source>
</evidence>
<dbReference type="GO" id="GO:0016887">
    <property type="term" value="F:ATP hydrolysis activity"/>
    <property type="evidence" value="ECO:0007669"/>
    <property type="project" value="InterPro"/>
</dbReference>
<protein>
    <submittedName>
        <fullName evidence="6">Multidrug ABC transporter ATPase</fullName>
        <ecNumber evidence="6">3.6.3.-</ecNumber>
    </submittedName>
</protein>
<dbReference type="PANTHER" id="PTHR42711:SF5">
    <property type="entry name" value="ABC TRANSPORTER ATP-BINDING PROTEIN NATA"/>
    <property type="match status" value="1"/>
</dbReference>
<reference evidence="6 7" key="1">
    <citation type="submission" date="2016-02" db="EMBL/GenBank/DDBJ databases">
        <authorList>
            <consortium name="Pathogen Informatics"/>
        </authorList>
    </citation>
    <scope>NUCLEOTIDE SEQUENCE [LARGE SCALE GENOMIC DNA]</scope>
    <source>
        <strain evidence="6 7">LOLA-SS005</strain>
    </source>
</reference>
<evidence type="ECO:0000256" key="4">
    <source>
        <dbReference type="ARBA" id="ARBA00022840"/>
    </source>
</evidence>
<evidence type="ECO:0000256" key="3">
    <source>
        <dbReference type="ARBA" id="ARBA00022741"/>
    </source>
</evidence>
<keyword evidence="6" id="KW-0378">Hydrolase</keyword>
<gene>
    <name evidence="6" type="primary">drrA_2</name>
    <name evidence="6" type="ORF">ERS132356_01145</name>
</gene>
<dbReference type="GO" id="GO:0005524">
    <property type="term" value="F:ATP binding"/>
    <property type="evidence" value="ECO:0007669"/>
    <property type="project" value="UniProtKB-KW"/>
</dbReference>
<comment type="caution">
    <text evidence="6">The sequence shown here is derived from an EMBL/GenBank/DDBJ whole genome shotgun (WGS) entry which is preliminary data.</text>
</comment>
<evidence type="ECO:0000256" key="1">
    <source>
        <dbReference type="ARBA" id="ARBA00005417"/>
    </source>
</evidence>
<dbReference type="InterPro" id="IPR003439">
    <property type="entry name" value="ABC_transporter-like_ATP-bd"/>
</dbReference>
<dbReference type="PANTHER" id="PTHR42711">
    <property type="entry name" value="ABC TRANSPORTER ATP-BINDING PROTEIN"/>
    <property type="match status" value="1"/>
</dbReference>
<sequence length="117" mass="12825">MLKINHLSKQFAGNEFYSLKDVSLEINKGEIVGLIGKNGAGKSTLMKLMAKSLKPSSGTITYKGTDIFSQDNLLADFEIGRIMGSSQSETQGILVRYETTDSFGDYLGCGARFPYLR</sequence>
<accession>A0A822VKA3</accession>
<keyword evidence="4" id="KW-0067">ATP-binding</keyword>
<proteinExistence type="inferred from homology"/>
<dbReference type="SUPFAM" id="SSF52540">
    <property type="entry name" value="P-loop containing nucleoside triphosphate hydrolases"/>
    <property type="match status" value="1"/>
</dbReference>
<evidence type="ECO:0000313" key="6">
    <source>
        <dbReference type="EMBL" id="CYU02657.1"/>
    </source>
</evidence>
<dbReference type="Proteomes" id="UP000075041">
    <property type="component" value="Unassembled WGS sequence"/>
</dbReference>